<dbReference type="PANTHER" id="PTHR13932:SF5">
    <property type="entry name" value="RADICAL S-ADENOSYL METHIONINE DOMAIN-CONTAINING PROTEIN 1, MITOCHONDRIAL"/>
    <property type="match status" value="1"/>
</dbReference>
<dbReference type="Proteomes" id="UP001304461">
    <property type="component" value="Unassembled WGS sequence"/>
</dbReference>
<name>A0ABU5RUU8_9CYAN</name>
<dbReference type="NCBIfam" id="TIGR00539">
    <property type="entry name" value="hemN_rel"/>
    <property type="match status" value="1"/>
</dbReference>
<keyword evidence="6" id="KW-1185">Reference proteome</keyword>
<keyword evidence="3" id="KW-0411">Iron-sulfur</keyword>
<accession>A0ABU5RUU8</accession>
<keyword evidence="3" id="KW-0349">Heme</keyword>
<dbReference type="Pfam" id="PF04055">
    <property type="entry name" value="Radical_SAM"/>
    <property type="match status" value="1"/>
</dbReference>
<proteinExistence type="inferred from homology"/>
<keyword evidence="3" id="KW-0963">Cytoplasm</keyword>
<sequence>MDPRSAYVHIPFCHRRCFYCDFPVVPLGDRADGASSGSIAAYLPLLHQEIATAPSGPPLATVYLGGGTPSMLTGAQVADILQALEGRYGLAPGAELSLELDPASFDQARLADYLAAGINRVSLGGQSFDDRVLADLGRRHRGADLREAAGWLRRARRRGELASWSLDLIQGLPRQGLAHWDGQLAEAIALEPPHLSVYDLSIESGTVFERRLALGQLALPPEDLAADLMDLTWGRLTAAGYGHYEVSNFALPGHASRHNRVYWSGAGWWGFGMGATGAPRGRRRAHPRTRAGYAEMLASTAALGGEAEGVAEEDGMPFDERLMVGLRCREGVNLERLARQERLAPSLLDGLRQRLGDYERRGLLRVEGPRWRLADPEGLALSNGVLREMLAWWQELERPSPQPYRAPAP</sequence>
<dbReference type="InterPro" id="IPR010723">
    <property type="entry name" value="HemN_C"/>
</dbReference>
<dbReference type="SFLD" id="SFLDG01065">
    <property type="entry name" value="anaerobic_coproporphyrinogen-I"/>
    <property type="match status" value="1"/>
</dbReference>
<evidence type="ECO:0000313" key="5">
    <source>
        <dbReference type="EMBL" id="MEA5391498.1"/>
    </source>
</evidence>
<dbReference type="InterPro" id="IPR004559">
    <property type="entry name" value="HemW-like"/>
</dbReference>
<evidence type="ECO:0000313" key="6">
    <source>
        <dbReference type="Proteomes" id="UP001304461"/>
    </source>
</evidence>
<protein>
    <recommendedName>
        <fullName evidence="2 3">Heme chaperone HemW</fullName>
    </recommendedName>
</protein>
<dbReference type="Pfam" id="PF06969">
    <property type="entry name" value="HemN_C"/>
    <property type="match status" value="1"/>
</dbReference>
<dbReference type="InterPro" id="IPR006638">
    <property type="entry name" value="Elp3/MiaA/NifB-like_rSAM"/>
</dbReference>
<feature type="domain" description="Radical SAM core" evidence="4">
    <location>
        <begin position="1"/>
        <end position="239"/>
    </location>
</feature>
<dbReference type="SMART" id="SM00729">
    <property type="entry name" value="Elp3"/>
    <property type="match status" value="1"/>
</dbReference>
<evidence type="ECO:0000256" key="3">
    <source>
        <dbReference type="RuleBase" id="RU364116"/>
    </source>
</evidence>
<keyword evidence="3" id="KW-0004">4Fe-4S</keyword>
<dbReference type="InterPro" id="IPR007197">
    <property type="entry name" value="rSAM"/>
</dbReference>
<dbReference type="CDD" id="cd01335">
    <property type="entry name" value="Radical_SAM"/>
    <property type="match status" value="1"/>
</dbReference>
<dbReference type="PANTHER" id="PTHR13932">
    <property type="entry name" value="COPROPORPHYRINIGEN III OXIDASE"/>
    <property type="match status" value="1"/>
</dbReference>
<gene>
    <name evidence="5" type="primary">hemW</name>
    <name evidence="5" type="ORF">VB738_09530</name>
</gene>
<dbReference type="PROSITE" id="PS51918">
    <property type="entry name" value="RADICAL_SAM"/>
    <property type="match status" value="1"/>
</dbReference>
<dbReference type="SFLD" id="SFLDS00029">
    <property type="entry name" value="Radical_SAM"/>
    <property type="match status" value="1"/>
</dbReference>
<evidence type="ECO:0000256" key="1">
    <source>
        <dbReference type="ARBA" id="ARBA00006100"/>
    </source>
</evidence>
<dbReference type="RefSeq" id="WP_323305528.1">
    <property type="nucleotide sequence ID" value="NZ_JAYGHX010000005.1"/>
</dbReference>
<comment type="subcellular location">
    <subcellularLocation>
        <location evidence="3">Cytoplasm</location>
    </subcellularLocation>
</comment>
<comment type="caution">
    <text evidence="5">The sequence shown here is derived from an EMBL/GenBank/DDBJ whole genome shotgun (WGS) entry which is preliminary data.</text>
</comment>
<evidence type="ECO:0000256" key="2">
    <source>
        <dbReference type="ARBA" id="ARBA00017228"/>
    </source>
</evidence>
<organism evidence="5 6">
    <name type="scientific">Cyanobium gracile UHCC 0139</name>
    <dbReference type="NCBI Taxonomy" id="3110308"/>
    <lineage>
        <taxon>Bacteria</taxon>
        <taxon>Bacillati</taxon>
        <taxon>Cyanobacteriota</taxon>
        <taxon>Cyanophyceae</taxon>
        <taxon>Synechococcales</taxon>
        <taxon>Prochlorococcaceae</taxon>
        <taxon>Cyanobium</taxon>
    </lineage>
</organism>
<dbReference type="InterPro" id="IPR058240">
    <property type="entry name" value="rSAM_sf"/>
</dbReference>
<dbReference type="InterPro" id="IPR034505">
    <property type="entry name" value="Coproporphyrinogen-III_oxidase"/>
</dbReference>
<keyword evidence="3" id="KW-0949">S-adenosyl-L-methionine</keyword>
<dbReference type="SUPFAM" id="SSF102114">
    <property type="entry name" value="Radical SAM enzymes"/>
    <property type="match status" value="1"/>
</dbReference>
<reference evidence="5 6" key="1">
    <citation type="submission" date="2023-12" db="EMBL/GenBank/DDBJ databases">
        <title>Baltic Sea Cyanobacteria.</title>
        <authorList>
            <person name="Delbaje E."/>
            <person name="Fewer D.P."/>
            <person name="Shishido T.K."/>
        </authorList>
    </citation>
    <scope>NUCLEOTIDE SEQUENCE [LARGE SCALE GENOMIC DNA]</scope>
    <source>
        <strain evidence="5 6">UHCC 0139</strain>
    </source>
</reference>
<keyword evidence="3" id="KW-0479">Metal-binding</keyword>
<keyword evidence="3" id="KW-0408">Iron</keyword>
<dbReference type="EMBL" id="JAYGHX010000005">
    <property type="protein sequence ID" value="MEA5391498.1"/>
    <property type="molecule type" value="Genomic_DNA"/>
</dbReference>
<dbReference type="Gene3D" id="3.30.750.200">
    <property type="match status" value="1"/>
</dbReference>
<comment type="function">
    <text evidence="3">Probably acts as a heme chaperone, transferring heme to an unknown acceptor. Binds one molecule of heme per monomer, possibly covalently. Binds 1 [4Fe-4S] cluster. The cluster is coordinated with 3 cysteines and an exchangeable S-adenosyl-L-methionine.</text>
</comment>
<comment type="similarity">
    <text evidence="1">Belongs to the anaerobic coproporphyrinogen-III oxidase family. HemW subfamily.</text>
</comment>
<evidence type="ECO:0000259" key="4">
    <source>
        <dbReference type="PROSITE" id="PS51918"/>
    </source>
</evidence>
<dbReference type="SFLD" id="SFLDF00562">
    <property type="entry name" value="HemN-like__clustered_with_heat"/>
    <property type="match status" value="1"/>
</dbReference>
<keyword evidence="3" id="KW-0143">Chaperone</keyword>